<name>A0A5C4LI33_9HYPH</name>
<proteinExistence type="predicted"/>
<dbReference type="RefSeq" id="WP_139037208.1">
    <property type="nucleotide sequence ID" value="NZ_VDDA01000008.1"/>
</dbReference>
<gene>
    <name evidence="1" type="ORF">FF100_18820</name>
</gene>
<organism evidence="1 2">
    <name type="scientific">Methylobacterium terricola</name>
    <dbReference type="NCBI Taxonomy" id="2583531"/>
    <lineage>
        <taxon>Bacteria</taxon>
        <taxon>Pseudomonadati</taxon>
        <taxon>Pseudomonadota</taxon>
        <taxon>Alphaproteobacteria</taxon>
        <taxon>Hyphomicrobiales</taxon>
        <taxon>Methylobacteriaceae</taxon>
        <taxon>Methylobacterium</taxon>
    </lineage>
</organism>
<protein>
    <recommendedName>
        <fullName evidence="3">TIR domain-containing protein</fullName>
    </recommendedName>
</protein>
<evidence type="ECO:0000313" key="1">
    <source>
        <dbReference type="EMBL" id="TNC11690.1"/>
    </source>
</evidence>
<comment type="caution">
    <text evidence="1">The sequence shown here is derived from an EMBL/GenBank/DDBJ whole genome shotgun (WGS) entry which is preliminary data.</text>
</comment>
<evidence type="ECO:0008006" key="3">
    <source>
        <dbReference type="Google" id="ProtNLM"/>
    </source>
</evidence>
<reference evidence="1 2" key="1">
    <citation type="submission" date="2019-06" db="EMBL/GenBank/DDBJ databases">
        <title>Genome of Methylobacterium sp. 17Sr1-39.</title>
        <authorList>
            <person name="Seo T."/>
        </authorList>
    </citation>
    <scope>NUCLEOTIDE SEQUENCE [LARGE SCALE GENOMIC DNA]</scope>
    <source>
        <strain evidence="1 2">17Sr1-39</strain>
    </source>
</reference>
<keyword evidence="2" id="KW-1185">Reference proteome</keyword>
<sequence length="192" mass="22035">MPLLTEAEVVAEARRTILDRRETAREILVEAKAPEDTFDVFLSHSSHEPERIILGIKSFLEKDGLSVYVDKYTDPQISPDKVTVATAELLRHRLNSSSSLIYIYSSHSQLSRWMPWELGFMDGLGRKVGVAPVLKVRRNAFVGEDFLGLYPYLSRSTIKGTERETFWIKRSPKNYAMFSKWINGTSEIRLRP</sequence>
<evidence type="ECO:0000313" key="2">
    <source>
        <dbReference type="Proteomes" id="UP000305267"/>
    </source>
</evidence>
<accession>A0A5C4LI33</accession>
<dbReference type="AlphaFoldDB" id="A0A5C4LI33"/>
<dbReference type="EMBL" id="VDDA01000008">
    <property type="protein sequence ID" value="TNC11690.1"/>
    <property type="molecule type" value="Genomic_DNA"/>
</dbReference>
<dbReference type="Proteomes" id="UP000305267">
    <property type="component" value="Unassembled WGS sequence"/>
</dbReference>
<dbReference type="OrthoDB" id="9810385at2"/>
<dbReference type="InterPro" id="IPR035897">
    <property type="entry name" value="Toll_tir_struct_dom_sf"/>
</dbReference>
<dbReference type="Gene3D" id="3.40.50.10140">
    <property type="entry name" value="Toll/interleukin-1 receptor homology (TIR) domain"/>
    <property type="match status" value="1"/>
</dbReference>
<dbReference type="SUPFAM" id="SSF52200">
    <property type="entry name" value="Toll/Interleukin receptor TIR domain"/>
    <property type="match status" value="1"/>
</dbReference>